<feature type="non-terminal residue" evidence="1">
    <location>
        <position position="1"/>
    </location>
</feature>
<organism evidence="1 2">
    <name type="scientific">Polarella glacialis</name>
    <name type="common">Dinoflagellate</name>
    <dbReference type="NCBI Taxonomy" id="89957"/>
    <lineage>
        <taxon>Eukaryota</taxon>
        <taxon>Sar</taxon>
        <taxon>Alveolata</taxon>
        <taxon>Dinophyceae</taxon>
        <taxon>Suessiales</taxon>
        <taxon>Suessiaceae</taxon>
        <taxon>Polarella</taxon>
    </lineage>
</organism>
<comment type="caution">
    <text evidence="1">The sequence shown here is derived from an EMBL/GenBank/DDBJ whole genome shotgun (WGS) entry which is preliminary data.</text>
</comment>
<dbReference type="AlphaFoldDB" id="A0A813IC94"/>
<reference evidence="1" key="1">
    <citation type="submission" date="2021-02" db="EMBL/GenBank/DDBJ databases">
        <authorList>
            <person name="Dougan E. K."/>
            <person name="Rhodes N."/>
            <person name="Thang M."/>
            <person name="Chan C."/>
        </authorList>
    </citation>
    <scope>NUCLEOTIDE SEQUENCE</scope>
</reference>
<sequence length="103" mass="11824">GLRHESSDQSQFPFRFVHIADTDRTYETFAEYAAVVFVPGDVEQMGFYEFYTMAIPIFFPADPGRFLWPRWPGLVGGLSKNGCGSYYAWIGTWDIKLIDQETP</sequence>
<protein>
    <submittedName>
        <fullName evidence="1">Uncharacterized protein</fullName>
    </submittedName>
</protein>
<dbReference type="EMBL" id="CAJNNW010005660">
    <property type="protein sequence ID" value="CAE8647605.1"/>
    <property type="molecule type" value="Genomic_DNA"/>
</dbReference>
<evidence type="ECO:0000313" key="2">
    <source>
        <dbReference type="Proteomes" id="UP000626109"/>
    </source>
</evidence>
<feature type="non-terminal residue" evidence="1">
    <location>
        <position position="103"/>
    </location>
</feature>
<accession>A0A813IC94</accession>
<proteinExistence type="predicted"/>
<gene>
    <name evidence="1" type="ORF">PGLA2088_LOCUS5824</name>
</gene>
<evidence type="ECO:0000313" key="1">
    <source>
        <dbReference type="EMBL" id="CAE8647605.1"/>
    </source>
</evidence>
<dbReference type="Proteomes" id="UP000626109">
    <property type="component" value="Unassembled WGS sequence"/>
</dbReference>
<name>A0A813IC94_POLGL</name>